<sequence length="676" mass="78228">MDIFFQGIQQDFKLFILFPILSAIFRFIFIKVYQPYPSLTGHRKALCECFRFGFWWGMDFNAYVFLISMVLISIPSIFFGFFREYGLELRIFLGCLYGLILYTAFAGKMIFYHHFHDTFNYLVHMGRKAEKHNLVDVFFHQDHGGWILLGYLPYVLFVSAACFYFQQLPSLPYPQFSEPMVQYAFNTAVFLFAILGFYWVRYGGTLNHRNKPEWDTIPSIVKEDAFLARACVDDLVALKWVRRKPLAEEMQHSDAELEQSIQRILPEGSNWQGEDNPLLLFKRTAEGPIIQKPSQVFVIVGESVPQWVLDPLYADLHILDATKSWIQDEHTAYMKNFLPAGNISRPSIVSLMSGIYDAQLELNEMESFWQGQTVTSFAGQMKKLGYRTIYWYGGNASNGNFNHFGRAQGFDEVRSATDFCGEDAPRTWVGIYDHVFLQEAAKQMKAIERPTFHFVYTTSNHGPYKIPMDVLGADPDEMLKDVGDDIRKNDERRKAFSTARYADRAVQKFIAEIQERFPDALILYTGDHSNLYGDLSNSSLVPRDYMYRELYCTPLLVHHREIQKNLFWDNTIGTHLNIMPTVLEMIAPKGFSYYSLYPSLTQSQPDGLVTPKQWITPTELGETASGLVEQVKEADREGTKKYEPEDTHWRQASSDMTSLTAWIVRHADQCLNHYVR</sequence>
<evidence type="ECO:0000256" key="3">
    <source>
        <dbReference type="ARBA" id="ARBA00022475"/>
    </source>
</evidence>
<reference evidence="9 10" key="1">
    <citation type="submission" date="2018-08" db="EMBL/GenBank/DDBJ databases">
        <title>A genome reference for cultivated species of the human gut microbiota.</title>
        <authorList>
            <person name="Zou Y."/>
            <person name="Xue W."/>
            <person name="Luo G."/>
        </authorList>
    </citation>
    <scope>NUCLEOTIDE SEQUENCE [LARGE SCALE GENOMIC DNA]</scope>
    <source>
        <strain evidence="9 10">AM25-21AC</strain>
    </source>
</reference>
<dbReference type="RefSeq" id="WP_118175681.1">
    <property type="nucleotide sequence ID" value="NZ_CAJJOD010000002.1"/>
</dbReference>
<keyword evidence="3" id="KW-1003">Cell membrane</keyword>
<feature type="transmembrane region" description="Helical" evidence="7">
    <location>
        <begin position="89"/>
        <end position="111"/>
    </location>
</feature>
<comment type="caution">
    <text evidence="9">The sequence shown here is derived from an EMBL/GenBank/DDBJ whole genome shotgun (WGS) entry which is preliminary data.</text>
</comment>
<dbReference type="CDD" id="cd16015">
    <property type="entry name" value="LTA_synthase"/>
    <property type="match status" value="1"/>
</dbReference>
<dbReference type="InterPro" id="IPR050448">
    <property type="entry name" value="OpgB/LTA_synthase_biosynth"/>
</dbReference>
<evidence type="ECO:0000313" key="10">
    <source>
        <dbReference type="Proteomes" id="UP000283442"/>
    </source>
</evidence>
<dbReference type="AlphaFoldDB" id="A0A414NXD0"/>
<name>A0A414NXD0_9FIRM</name>
<evidence type="ECO:0000313" key="9">
    <source>
        <dbReference type="EMBL" id="RHF52021.1"/>
    </source>
</evidence>
<dbReference type="SUPFAM" id="SSF53649">
    <property type="entry name" value="Alkaline phosphatase-like"/>
    <property type="match status" value="1"/>
</dbReference>
<feature type="domain" description="Sulfatase N-terminal" evidence="8">
    <location>
        <begin position="326"/>
        <end position="584"/>
    </location>
</feature>
<dbReference type="EMBL" id="QRHE01000004">
    <property type="protein sequence ID" value="RHF52021.1"/>
    <property type="molecule type" value="Genomic_DNA"/>
</dbReference>
<dbReference type="OrthoDB" id="9777768at2"/>
<dbReference type="GO" id="GO:0005886">
    <property type="term" value="C:plasma membrane"/>
    <property type="evidence" value="ECO:0007669"/>
    <property type="project" value="UniProtKB-SubCell"/>
</dbReference>
<comment type="pathway">
    <text evidence="2">Cell wall biogenesis; lipoteichoic acid biosynthesis.</text>
</comment>
<keyword evidence="4 7" id="KW-0812">Transmembrane</keyword>
<feature type="transmembrane region" description="Helical" evidence="7">
    <location>
        <begin position="180"/>
        <end position="200"/>
    </location>
</feature>
<evidence type="ECO:0000256" key="6">
    <source>
        <dbReference type="ARBA" id="ARBA00023136"/>
    </source>
</evidence>
<organism evidence="9 10">
    <name type="scientific">Mitsuokella multacida</name>
    <dbReference type="NCBI Taxonomy" id="52226"/>
    <lineage>
        <taxon>Bacteria</taxon>
        <taxon>Bacillati</taxon>
        <taxon>Bacillota</taxon>
        <taxon>Negativicutes</taxon>
        <taxon>Selenomonadales</taxon>
        <taxon>Selenomonadaceae</taxon>
        <taxon>Mitsuokella</taxon>
    </lineage>
</organism>
<evidence type="ECO:0000256" key="7">
    <source>
        <dbReference type="SAM" id="Phobius"/>
    </source>
</evidence>
<dbReference type="Pfam" id="PF00884">
    <property type="entry name" value="Sulfatase"/>
    <property type="match status" value="1"/>
</dbReference>
<dbReference type="Proteomes" id="UP000283442">
    <property type="component" value="Unassembled WGS sequence"/>
</dbReference>
<protein>
    <submittedName>
        <fullName evidence="9">LTA synthase family protein</fullName>
    </submittedName>
</protein>
<evidence type="ECO:0000259" key="8">
    <source>
        <dbReference type="Pfam" id="PF00884"/>
    </source>
</evidence>
<dbReference type="InterPro" id="IPR000917">
    <property type="entry name" value="Sulfatase_N"/>
</dbReference>
<comment type="subcellular location">
    <subcellularLocation>
        <location evidence="1">Cell membrane</location>
        <topology evidence="1">Multi-pass membrane protein</topology>
    </subcellularLocation>
</comment>
<feature type="transmembrane region" description="Helical" evidence="7">
    <location>
        <begin position="60"/>
        <end position="82"/>
    </location>
</feature>
<accession>A0A414NXD0</accession>
<proteinExistence type="predicted"/>
<dbReference type="PANTHER" id="PTHR47371">
    <property type="entry name" value="LIPOTEICHOIC ACID SYNTHASE"/>
    <property type="match status" value="1"/>
</dbReference>
<dbReference type="Gene3D" id="3.40.720.10">
    <property type="entry name" value="Alkaline Phosphatase, subunit A"/>
    <property type="match status" value="1"/>
</dbReference>
<evidence type="ECO:0000256" key="2">
    <source>
        <dbReference type="ARBA" id="ARBA00004936"/>
    </source>
</evidence>
<keyword evidence="6 7" id="KW-0472">Membrane</keyword>
<feature type="transmembrane region" description="Helical" evidence="7">
    <location>
        <begin position="12"/>
        <end position="33"/>
    </location>
</feature>
<evidence type="ECO:0000256" key="1">
    <source>
        <dbReference type="ARBA" id="ARBA00004651"/>
    </source>
</evidence>
<gene>
    <name evidence="9" type="ORF">DW674_04910</name>
</gene>
<evidence type="ECO:0000256" key="5">
    <source>
        <dbReference type="ARBA" id="ARBA00022989"/>
    </source>
</evidence>
<dbReference type="PANTHER" id="PTHR47371:SF3">
    <property type="entry name" value="PHOSPHOGLYCEROL TRANSFERASE I"/>
    <property type="match status" value="1"/>
</dbReference>
<keyword evidence="5 7" id="KW-1133">Transmembrane helix</keyword>
<evidence type="ECO:0000256" key="4">
    <source>
        <dbReference type="ARBA" id="ARBA00022692"/>
    </source>
</evidence>
<dbReference type="InterPro" id="IPR017850">
    <property type="entry name" value="Alkaline_phosphatase_core_sf"/>
</dbReference>
<feature type="transmembrane region" description="Helical" evidence="7">
    <location>
        <begin position="146"/>
        <end position="168"/>
    </location>
</feature>